<name>A0AC34GFT5_9BILA</name>
<organism evidence="1 2">
    <name type="scientific">Panagrolaimus sp. ES5</name>
    <dbReference type="NCBI Taxonomy" id="591445"/>
    <lineage>
        <taxon>Eukaryota</taxon>
        <taxon>Metazoa</taxon>
        <taxon>Ecdysozoa</taxon>
        <taxon>Nematoda</taxon>
        <taxon>Chromadorea</taxon>
        <taxon>Rhabditida</taxon>
        <taxon>Tylenchina</taxon>
        <taxon>Panagrolaimomorpha</taxon>
        <taxon>Panagrolaimoidea</taxon>
        <taxon>Panagrolaimidae</taxon>
        <taxon>Panagrolaimus</taxon>
    </lineage>
</organism>
<reference evidence="2" key="1">
    <citation type="submission" date="2022-11" db="UniProtKB">
        <authorList>
            <consortium name="WormBaseParasite"/>
        </authorList>
    </citation>
    <scope>IDENTIFICATION</scope>
</reference>
<evidence type="ECO:0000313" key="1">
    <source>
        <dbReference type="Proteomes" id="UP000887579"/>
    </source>
</evidence>
<evidence type="ECO:0000313" key="2">
    <source>
        <dbReference type="WBParaSite" id="ES5_v2.g28596.t1"/>
    </source>
</evidence>
<dbReference type="Proteomes" id="UP000887579">
    <property type="component" value="Unplaced"/>
</dbReference>
<proteinExistence type="predicted"/>
<dbReference type="WBParaSite" id="ES5_v2.g28596.t1">
    <property type="protein sequence ID" value="ES5_v2.g28596.t1"/>
    <property type="gene ID" value="ES5_v2.g28596"/>
</dbReference>
<sequence>MLSTKINIAVAVVISTIVISTCAIVVTYLINDINSLYDDIITNLDEIRDINRDAWYNMMNMQQKSGGSGSRNIFEFRRIKRASSKCNCNENRGKNCPKGPPGPAGEKGDAGEAGEPGIPGLPGATGTVVLLDLPHAGCIRCPAGPPGRRGAPGQ</sequence>
<protein>
    <submittedName>
        <fullName evidence="2">Nematode cuticle collagen N-terminal domain-containing protein</fullName>
    </submittedName>
</protein>
<accession>A0AC34GFT5</accession>